<comment type="caution">
    <text evidence="2">The sequence shown here is derived from an EMBL/GenBank/DDBJ whole genome shotgun (WGS) entry which is preliminary data.</text>
</comment>
<keyword evidence="3" id="KW-1185">Reference proteome</keyword>
<accession>A0A8X6NS34</accession>
<evidence type="ECO:0000313" key="3">
    <source>
        <dbReference type="Proteomes" id="UP000887013"/>
    </source>
</evidence>
<evidence type="ECO:0000313" key="2">
    <source>
        <dbReference type="EMBL" id="GFT32060.1"/>
    </source>
</evidence>
<dbReference type="PANTHER" id="PTHR21143">
    <property type="entry name" value="INVERTEBRATE GUSTATORY RECEPTOR"/>
    <property type="match status" value="1"/>
</dbReference>
<dbReference type="GO" id="GO:0043025">
    <property type="term" value="C:neuronal cell body"/>
    <property type="evidence" value="ECO:0007669"/>
    <property type="project" value="TreeGrafter"/>
</dbReference>
<keyword evidence="1" id="KW-0472">Membrane</keyword>
<reference evidence="2" key="1">
    <citation type="submission" date="2020-08" db="EMBL/GenBank/DDBJ databases">
        <title>Multicomponent nature underlies the extraordinary mechanical properties of spider dragline silk.</title>
        <authorList>
            <person name="Kono N."/>
            <person name="Nakamura H."/>
            <person name="Mori M."/>
            <person name="Yoshida Y."/>
            <person name="Ohtoshi R."/>
            <person name="Malay A.D."/>
            <person name="Moran D.A.P."/>
            <person name="Tomita M."/>
            <person name="Numata K."/>
            <person name="Arakawa K."/>
        </authorList>
    </citation>
    <scope>NUCLEOTIDE SEQUENCE</scope>
</reference>
<dbReference type="GO" id="GO:0030425">
    <property type="term" value="C:dendrite"/>
    <property type="evidence" value="ECO:0007669"/>
    <property type="project" value="TreeGrafter"/>
</dbReference>
<evidence type="ECO:0008006" key="4">
    <source>
        <dbReference type="Google" id="ProtNLM"/>
    </source>
</evidence>
<sequence length="399" mass="46118">MKAWQFSSKIHDVTVTESGLAMKKTDSEESTLANISYKQSRTFTFALMICGIPISRCNNALSNLCRFGFLTCCILTFLNTCVCLTVKYSNFYSFTLVTKAAALVSWWSMYRKKNNYNALLKFLSDLKKKTKDKSRSHRSKYSIMGFFVFFFAILSPPIGMLILRLKGQSYKVVPTCHEFWIDMSQNGYVSYHFFLQLARQLSNWGVPFSATLFYSFYCNELANRIEIFQKVLEQKRNFRTSAVLKIYAVIVKAILELEDSLSFGVLFVLFTNFAEAFRSFTLFFSISNLKAEIQRVIFPTAYFLQTTFLFMLLIYSADTVQRRFNSVRKSVLTLNVQEEKNIHEVFRRNLKIVEDRELVKLTAWGMVEIKRTLILTAVASLITYGVLLSQLSSESAKKM</sequence>
<name>A0A8X6NS34_NEPPI</name>
<organism evidence="2 3">
    <name type="scientific">Nephila pilipes</name>
    <name type="common">Giant wood spider</name>
    <name type="synonym">Nephila maculata</name>
    <dbReference type="NCBI Taxonomy" id="299642"/>
    <lineage>
        <taxon>Eukaryota</taxon>
        <taxon>Metazoa</taxon>
        <taxon>Ecdysozoa</taxon>
        <taxon>Arthropoda</taxon>
        <taxon>Chelicerata</taxon>
        <taxon>Arachnida</taxon>
        <taxon>Araneae</taxon>
        <taxon>Araneomorphae</taxon>
        <taxon>Entelegynae</taxon>
        <taxon>Araneoidea</taxon>
        <taxon>Nephilidae</taxon>
        <taxon>Nephila</taxon>
    </lineage>
</organism>
<proteinExistence type="predicted"/>
<dbReference type="GO" id="GO:0007635">
    <property type="term" value="P:chemosensory behavior"/>
    <property type="evidence" value="ECO:0007669"/>
    <property type="project" value="TreeGrafter"/>
</dbReference>
<keyword evidence="1" id="KW-0812">Transmembrane</keyword>
<dbReference type="AlphaFoldDB" id="A0A8X6NS34"/>
<dbReference type="Proteomes" id="UP000887013">
    <property type="component" value="Unassembled WGS sequence"/>
</dbReference>
<gene>
    <name evidence="2" type="primary">AVEN_99444_1</name>
    <name evidence="2" type="ORF">NPIL_479871</name>
</gene>
<keyword evidence="1" id="KW-1133">Transmembrane helix</keyword>
<feature type="transmembrane region" description="Helical" evidence="1">
    <location>
        <begin position="296"/>
        <end position="317"/>
    </location>
</feature>
<dbReference type="PANTHER" id="PTHR21143:SF133">
    <property type="entry name" value="GUSTATORY AND PHEROMONE RECEPTOR 32A-RELATED"/>
    <property type="match status" value="1"/>
</dbReference>
<feature type="transmembrane region" description="Helical" evidence="1">
    <location>
        <begin position="373"/>
        <end position="391"/>
    </location>
</feature>
<feature type="transmembrane region" description="Helical" evidence="1">
    <location>
        <begin position="91"/>
        <end position="110"/>
    </location>
</feature>
<evidence type="ECO:0000256" key="1">
    <source>
        <dbReference type="SAM" id="Phobius"/>
    </source>
</evidence>
<feature type="transmembrane region" description="Helical" evidence="1">
    <location>
        <begin position="64"/>
        <end position="85"/>
    </location>
</feature>
<feature type="transmembrane region" description="Helical" evidence="1">
    <location>
        <begin position="141"/>
        <end position="163"/>
    </location>
</feature>
<dbReference type="GO" id="GO:0030424">
    <property type="term" value="C:axon"/>
    <property type="evidence" value="ECO:0007669"/>
    <property type="project" value="TreeGrafter"/>
</dbReference>
<protein>
    <recommendedName>
        <fullName evidence="4">Gustatory receptor</fullName>
    </recommendedName>
</protein>
<dbReference type="OrthoDB" id="10406372at2759"/>
<dbReference type="EMBL" id="BMAW01061615">
    <property type="protein sequence ID" value="GFT32060.1"/>
    <property type="molecule type" value="Genomic_DNA"/>
</dbReference>
<dbReference type="GO" id="GO:0008049">
    <property type="term" value="P:male courtship behavior"/>
    <property type="evidence" value="ECO:0007669"/>
    <property type="project" value="TreeGrafter"/>
</dbReference>